<reference evidence="2 3" key="2">
    <citation type="submission" date="2020-07" db="EMBL/GenBank/DDBJ databases">
        <title>Genome assembly of wild tea tree DASZ reveals pedigree and selection history of tea varieties.</title>
        <authorList>
            <person name="Zhang W."/>
        </authorList>
    </citation>
    <scope>NUCLEOTIDE SEQUENCE [LARGE SCALE GENOMIC DNA]</scope>
    <source>
        <strain evidence="3">cv. G240</strain>
        <tissue evidence="2">Leaf</tissue>
    </source>
</reference>
<feature type="region of interest" description="Disordered" evidence="1">
    <location>
        <begin position="23"/>
        <end position="52"/>
    </location>
</feature>
<sequence>MTKVDAFRRFVVPCCTPAAATTTSAPATKKRLSHDDIEDPLRKTHQNADATQSVAPSETKMIRTIFSHSRGHFWFCIHTRFLLPCFNTSSAAKSTTKKRPTTSILDDIEDPLRKNPEGEGSTTHRRRHVWLCIRTRLAFFRFLLPGTTTCPILKNLHTTSLLDVEDPLRKPHENFVGGDGEGSSTTVAAATLSVAPLRSSKMMVIGTIFGHRRGHVWFCVQPDRHSTRPTLLLELPTPTFHLIQEMWAGPVRITLECRDQSEPEMSPWPLRSVLVWTMLCNGRKLGLAVRRKATEANQLMLKTMRNITTAAGVIPSGLGAGSSGEGELMFMRECLLTKIIEVKPDPGHRSTRPWLMAPQK</sequence>
<dbReference type="InterPro" id="IPR006460">
    <property type="entry name" value="MIZ1-like_pln"/>
</dbReference>
<dbReference type="EMBL" id="JACBKZ010000010">
    <property type="protein sequence ID" value="KAF5940914.1"/>
    <property type="molecule type" value="Genomic_DNA"/>
</dbReference>
<evidence type="ECO:0000256" key="1">
    <source>
        <dbReference type="SAM" id="MobiDB-lite"/>
    </source>
</evidence>
<name>A0A7J7GNA1_CAMSI</name>
<dbReference type="NCBIfam" id="TIGR01570">
    <property type="entry name" value="A_thal_3588"/>
    <property type="match status" value="1"/>
</dbReference>
<feature type="compositionally biased region" description="Basic and acidic residues" evidence="1">
    <location>
        <begin position="33"/>
        <end position="42"/>
    </location>
</feature>
<proteinExistence type="predicted"/>
<dbReference type="GO" id="GO:0010274">
    <property type="term" value="P:hydrotropism"/>
    <property type="evidence" value="ECO:0007669"/>
    <property type="project" value="InterPro"/>
</dbReference>
<organism evidence="2 3">
    <name type="scientific">Camellia sinensis</name>
    <name type="common">Tea plant</name>
    <name type="synonym">Thea sinensis</name>
    <dbReference type="NCBI Taxonomy" id="4442"/>
    <lineage>
        <taxon>Eukaryota</taxon>
        <taxon>Viridiplantae</taxon>
        <taxon>Streptophyta</taxon>
        <taxon>Embryophyta</taxon>
        <taxon>Tracheophyta</taxon>
        <taxon>Spermatophyta</taxon>
        <taxon>Magnoliopsida</taxon>
        <taxon>eudicotyledons</taxon>
        <taxon>Gunneridae</taxon>
        <taxon>Pentapetalae</taxon>
        <taxon>asterids</taxon>
        <taxon>Ericales</taxon>
        <taxon>Theaceae</taxon>
        <taxon>Camellia</taxon>
    </lineage>
</organism>
<accession>A0A7J7GNA1</accession>
<gene>
    <name evidence="2" type="ORF">HYC85_022081</name>
</gene>
<comment type="caution">
    <text evidence="2">The sequence shown here is derived from an EMBL/GenBank/DDBJ whole genome shotgun (WGS) entry which is preliminary data.</text>
</comment>
<protein>
    <submittedName>
        <fullName evidence="2">Uncharacterized protein</fullName>
    </submittedName>
</protein>
<dbReference type="PANTHER" id="PTHR31276">
    <property type="match status" value="1"/>
</dbReference>
<evidence type="ECO:0000313" key="3">
    <source>
        <dbReference type="Proteomes" id="UP000593564"/>
    </source>
</evidence>
<evidence type="ECO:0000313" key="2">
    <source>
        <dbReference type="EMBL" id="KAF5940914.1"/>
    </source>
</evidence>
<dbReference type="PANTHER" id="PTHR31276:SF6">
    <property type="entry name" value="PROTEIN MIZU-KUSSEI 1"/>
    <property type="match status" value="1"/>
</dbReference>
<keyword evidence="3" id="KW-1185">Reference proteome</keyword>
<feature type="region of interest" description="Disordered" evidence="1">
    <location>
        <begin position="96"/>
        <end position="122"/>
    </location>
</feature>
<dbReference type="Proteomes" id="UP000593564">
    <property type="component" value="Unassembled WGS sequence"/>
</dbReference>
<dbReference type="Pfam" id="PF04759">
    <property type="entry name" value="DUF617"/>
    <property type="match status" value="1"/>
</dbReference>
<reference evidence="3" key="1">
    <citation type="journal article" date="2020" name="Nat. Commun.">
        <title>Genome assembly of wild tea tree DASZ reveals pedigree and selection history of tea varieties.</title>
        <authorList>
            <person name="Zhang W."/>
            <person name="Zhang Y."/>
            <person name="Qiu H."/>
            <person name="Guo Y."/>
            <person name="Wan H."/>
            <person name="Zhang X."/>
            <person name="Scossa F."/>
            <person name="Alseekh S."/>
            <person name="Zhang Q."/>
            <person name="Wang P."/>
            <person name="Xu L."/>
            <person name="Schmidt M.H."/>
            <person name="Jia X."/>
            <person name="Li D."/>
            <person name="Zhu A."/>
            <person name="Guo F."/>
            <person name="Chen W."/>
            <person name="Ni D."/>
            <person name="Usadel B."/>
            <person name="Fernie A.R."/>
            <person name="Wen W."/>
        </authorList>
    </citation>
    <scope>NUCLEOTIDE SEQUENCE [LARGE SCALE GENOMIC DNA]</scope>
    <source>
        <strain evidence="3">cv. G240</strain>
    </source>
</reference>
<dbReference type="AlphaFoldDB" id="A0A7J7GNA1"/>